<organism evidence="2 3">
    <name type="scientific">Ephemerocybe angulata</name>
    <dbReference type="NCBI Taxonomy" id="980116"/>
    <lineage>
        <taxon>Eukaryota</taxon>
        <taxon>Fungi</taxon>
        <taxon>Dikarya</taxon>
        <taxon>Basidiomycota</taxon>
        <taxon>Agaricomycotina</taxon>
        <taxon>Agaricomycetes</taxon>
        <taxon>Agaricomycetidae</taxon>
        <taxon>Agaricales</taxon>
        <taxon>Agaricineae</taxon>
        <taxon>Psathyrellaceae</taxon>
        <taxon>Ephemerocybe</taxon>
    </lineage>
</organism>
<proteinExistence type="predicted"/>
<evidence type="ECO:0000313" key="2">
    <source>
        <dbReference type="EMBL" id="KAF5328933.1"/>
    </source>
</evidence>
<dbReference type="EMBL" id="JAACJK010000124">
    <property type="protein sequence ID" value="KAF5328933.1"/>
    <property type="molecule type" value="Genomic_DNA"/>
</dbReference>
<protein>
    <submittedName>
        <fullName evidence="2">Uncharacterized protein</fullName>
    </submittedName>
</protein>
<evidence type="ECO:0000313" key="3">
    <source>
        <dbReference type="Proteomes" id="UP000541558"/>
    </source>
</evidence>
<feature type="region of interest" description="Disordered" evidence="1">
    <location>
        <begin position="1"/>
        <end position="22"/>
    </location>
</feature>
<dbReference type="Proteomes" id="UP000541558">
    <property type="component" value="Unassembled WGS sequence"/>
</dbReference>
<dbReference type="AlphaFoldDB" id="A0A8H5FA87"/>
<name>A0A8H5FA87_9AGAR</name>
<accession>A0A8H5FA87</accession>
<comment type="caution">
    <text evidence="2">The sequence shown here is derived from an EMBL/GenBank/DDBJ whole genome shotgun (WGS) entry which is preliminary data.</text>
</comment>
<evidence type="ECO:0000256" key="1">
    <source>
        <dbReference type="SAM" id="MobiDB-lite"/>
    </source>
</evidence>
<gene>
    <name evidence="2" type="ORF">D9611_013473</name>
</gene>
<keyword evidence="3" id="KW-1185">Reference proteome</keyword>
<reference evidence="2 3" key="1">
    <citation type="journal article" date="2020" name="ISME J.">
        <title>Uncovering the hidden diversity of litter-decomposition mechanisms in mushroom-forming fungi.</title>
        <authorList>
            <person name="Floudas D."/>
            <person name="Bentzer J."/>
            <person name="Ahren D."/>
            <person name="Johansson T."/>
            <person name="Persson P."/>
            <person name="Tunlid A."/>
        </authorList>
    </citation>
    <scope>NUCLEOTIDE SEQUENCE [LARGE SCALE GENOMIC DNA]</scope>
    <source>
        <strain evidence="2 3">CBS 175.51</strain>
    </source>
</reference>
<sequence>MSKPGTESAKQSKHRPAFERRDWRQRVGRMQREGFSHCGHELQRISSTLTLASLSPSLAFFLPIGVRLGLEASDGAGGYGKGLTDFEDEYTHTVYNTSAISGDT</sequence>